<sequence length="180" mass="20064">MAPITLYDNSIDLFIKAHEVLKHILEKAKQHAPEESASFPTARLYEDMRPLSFQVQSVSSYSAKCVERVLPHKAPFPAWEDDETTLDQLFARIDESLAFLKGIEAKDLDGLEEKVLEIQMGRGSSIAIEGKGYALGIAVPNVFFHVSMAYAILRMKGVPLGKKDFSSPYVEPYVLSQSNS</sequence>
<comment type="caution">
    <text evidence="1">The sequence shown here is derived from an EMBL/GenBank/DDBJ whole genome shotgun (WGS) entry which is preliminary data.</text>
</comment>
<dbReference type="SUPFAM" id="SSF109854">
    <property type="entry name" value="DinB/YfiT-like putative metalloenzymes"/>
    <property type="match status" value="1"/>
</dbReference>
<dbReference type="EMBL" id="JAUIQD010000006">
    <property type="protein sequence ID" value="KAK3345946.1"/>
    <property type="molecule type" value="Genomic_DNA"/>
</dbReference>
<dbReference type="InterPro" id="IPR034660">
    <property type="entry name" value="DinB/YfiT-like"/>
</dbReference>
<dbReference type="Gene3D" id="1.20.120.450">
    <property type="entry name" value="dinb family like domain"/>
    <property type="match status" value="1"/>
</dbReference>
<reference evidence="1" key="2">
    <citation type="submission" date="2023-06" db="EMBL/GenBank/DDBJ databases">
        <authorList>
            <consortium name="Lawrence Berkeley National Laboratory"/>
            <person name="Haridas S."/>
            <person name="Hensen N."/>
            <person name="Bonometti L."/>
            <person name="Westerberg I."/>
            <person name="Brannstrom I.O."/>
            <person name="Guillou S."/>
            <person name="Cros-Aarteil S."/>
            <person name="Calhoun S."/>
            <person name="Kuo A."/>
            <person name="Mondo S."/>
            <person name="Pangilinan J."/>
            <person name="Riley R."/>
            <person name="Labutti K."/>
            <person name="Andreopoulos B."/>
            <person name="Lipzen A."/>
            <person name="Chen C."/>
            <person name="Yanf M."/>
            <person name="Daum C."/>
            <person name="Ng V."/>
            <person name="Clum A."/>
            <person name="Steindorff A."/>
            <person name="Ohm R."/>
            <person name="Martin F."/>
            <person name="Silar P."/>
            <person name="Natvig D."/>
            <person name="Lalanne C."/>
            <person name="Gautier V."/>
            <person name="Ament-Velasquez S.L."/>
            <person name="Kruys A."/>
            <person name="Hutchinson M.I."/>
            <person name="Powell A.J."/>
            <person name="Barry K."/>
            <person name="Miller A.N."/>
            <person name="Grigoriev I.V."/>
            <person name="Debuchy R."/>
            <person name="Gladieux P."/>
            <person name="Thoren M.H."/>
            <person name="Johannesson H."/>
        </authorList>
    </citation>
    <scope>NUCLEOTIDE SEQUENCE</scope>
    <source>
        <strain evidence="1">CBS 955.72</strain>
    </source>
</reference>
<evidence type="ECO:0008006" key="3">
    <source>
        <dbReference type="Google" id="ProtNLM"/>
    </source>
</evidence>
<dbReference type="PANTHER" id="PTHR36922:SF1">
    <property type="entry name" value="DUF1993 DOMAIN-CONTAINING PROTEIN"/>
    <property type="match status" value="1"/>
</dbReference>
<evidence type="ECO:0000313" key="2">
    <source>
        <dbReference type="Proteomes" id="UP001275084"/>
    </source>
</evidence>
<organism evidence="1 2">
    <name type="scientific">Lasiosphaeria hispida</name>
    <dbReference type="NCBI Taxonomy" id="260671"/>
    <lineage>
        <taxon>Eukaryota</taxon>
        <taxon>Fungi</taxon>
        <taxon>Dikarya</taxon>
        <taxon>Ascomycota</taxon>
        <taxon>Pezizomycotina</taxon>
        <taxon>Sordariomycetes</taxon>
        <taxon>Sordariomycetidae</taxon>
        <taxon>Sordariales</taxon>
        <taxon>Lasiosphaeriaceae</taxon>
        <taxon>Lasiosphaeria</taxon>
    </lineage>
</organism>
<evidence type="ECO:0000313" key="1">
    <source>
        <dbReference type="EMBL" id="KAK3345946.1"/>
    </source>
</evidence>
<dbReference type="Proteomes" id="UP001275084">
    <property type="component" value="Unassembled WGS sequence"/>
</dbReference>
<dbReference type="InterPro" id="IPR018531">
    <property type="entry name" value="DUF1993"/>
</dbReference>
<keyword evidence="2" id="KW-1185">Reference proteome</keyword>
<proteinExistence type="predicted"/>
<gene>
    <name evidence="1" type="ORF">B0T25DRAFT_550686</name>
</gene>
<reference evidence="1" key="1">
    <citation type="journal article" date="2023" name="Mol. Phylogenet. Evol.">
        <title>Genome-scale phylogeny and comparative genomics of the fungal order Sordariales.</title>
        <authorList>
            <person name="Hensen N."/>
            <person name="Bonometti L."/>
            <person name="Westerberg I."/>
            <person name="Brannstrom I.O."/>
            <person name="Guillou S."/>
            <person name="Cros-Aarteil S."/>
            <person name="Calhoun S."/>
            <person name="Haridas S."/>
            <person name="Kuo A."/>
            <person name="Mondo S."/>
            <person name="Pangilinan J."/>
            <person name="Riley R."/>
            <person name="LaButti K."/>
            <person name="Andreopoulos B."/>
            <person name="Lipzen A."/>
            <person name="Chen C."/>
            <person name="Yan M."/>
            <person name="Daum C."/>
            <person name="Ng V."/>
            <person name="Clum A."/>
            <person name="Steindorff A."/>
            <person name="Ohm R.A."/>
            <person name="Martin F."/>
            <person name="Silar P."/>
            <person name="Natvig D.O."/>
            <person name="Lalanne C."/>
            <person name="Gautier V."/>
            <person name="Ament-Velasquez S.L."/>
            <person name="Kruys A."/>
            <person name="Hutchinson M.I."/>
            <person name="Powell A.J."/>
            <person name="Barry K."/>
            <person name="Miller A.N."/>
            <person name="Grigoriev I.V."/>
            <person name="Debuchy R."/>
            <person name="Gladieux P."/>
            <person name="Hiltunen Thoren M."/>
            <person name="Johannesson H."/>
        </authorList>
    </citation>
    <scope>NUCLEOTIDE SEQUENCE</scope>
    <source>
        <strain evidence="1">CBS 955.72</strain>
    </source>
</reference>
<name>A0AAJ0MA66_9PEZI</name>
<accession>A0AAJ0MA66</accession>
<dbReference type="Pfam" id="PF09351">
    <property type="entry name" value="DUF1993"/>
    <property type="match status" value="1"/>
</dbReference>
<dbReference type="AlphaFoldDB" id="A0AAJ0MA66"/>
<dbReference type="PANTHER" id="PTHR36922">
    <property type="entry name" value="BLL2446 PROTEIN"/>
    <property type="match status" value="1"/>
</dbReference>
<protein>
    <recommendedName>
        <fullName evidence="3">DUF1993 domain-containing protein</fullName>
    </recommendedName>
</protein>